<dbReference type="Proteomes" id="UP001527882">
    <property type="component" value="Unassembled WGS sequence"/>
</dbReference>
<dbReference type="RefSeq" id="WP_269884056.1">
    <property type="nucleotide sequence ID" value="NZ_JAQAGZ010000018.1"/>
</dbReference>
<proteinExistence type="predicted"/>
<protein>
    <recommendedName>
        <fullName evidence="1">N,N-dimethylformamidase beta subunit-like C-terminal domain-containing protein</fullName>
    </recommendedName>
</protein>
<comment type="caution">
    <text evidence="2">The sequence shown here is derived from an EMBL/GenBank/DDBJ whole genome shotgun (WGS) entry which is preliminary data.</text>
</comment>
<evidence type="ECO:0000313" key="3">
    <source>
        <dbReference type="Proteomes" id="UP001527882"/>
    </source>
</evidence>
<sequence length="760" mass="84255">MTITGYADNLSVEQGKTITFMVNCDGHSKYTTTIVRLIHGDTNPAGPGFKAESVKAHVNGEYQGRAQSIWTGSYVIVPDNSILRELKSMSLQAMIFPTTPDKGVQGLLTKWSDAEQAGYGLFIDDKNCVSFWSGDGRGQVAKVSTGKPITAKHWYFVGASFDAATGKVAVFQKPVVRKADGILIQPYALEAMSGHVERHIEILPRTNDHIPLIMAGYVKHIDRKTTIIDGLYNGKIDRPRMANVALTYEEMKLCAENPVRKGIVAAWDFAAGGTPHGFSRPSDIIDISPNRMHGKAVNLPTRAVTGYNWNGTEHNFIHAPEQYGAIHFHDDDLSDAKWEADFEFHVPDDFRSGVYAAHLIAEDEEEYIPFFVRPKKGTHTADIVWIAPTATYLAYANSRFQDLPITEVMFGRAPVVTGTDLFLQKHMEYGLSTYEVHSDGSGVCYSSALRPILTMRPKYRANISPSVWGLPADLHLIDWLTVKGYSFDVITDQDLHLEGVGILESYKVALTGTHPEYSSGPMLDAIQAYQHMGGRVMYMGANGFYWVTQFHPENPNIIEVRKNYGSQAWRANPGELHLSFTGELGGLWRHRGRPPQTICGTGWASEGFDVSSYYRRNPDSFDSRVAWIFRGIGDDELLGDFGLVGGGAAGLELDICDSELGTPSHAFILASSENHSNVYMIVLEELYFNLSGVNGIEHPRVRGDMVYYPTRNGGAVFSVSSIAYCGSLSHNNYNNNISTITQNVLDKFSSIVKYRERDPI</sequence>
<keyword evidence="3" id="KW-1185">Reference proteome</keyword>
<dbReference type="Gene3D" id="2.60.120.200">
    <property type="match status" value="1"/>
</dbReference>
<feature type="domain" description="N,N-dimethylformamidase beta subunit-like C-terminal" evidence="1">
    <location>
        <begin position="301"/>
        <end position="734"/>
    </location>
</feature>
<dbReference type="InterPro" id="IPR046540">
    <property type="entry name" value="DMFA2_C"/>
</dbReference>
<dbReference type="Pfam" id="PF20254">
    <property type="entry name" value="DMFA2_C"/>
    <property type="match status" value="1"/>
</dbReference>
<name>A0ABT4QF62_9BACL</name>
<organism evidence="2 3">
    <name type="scientific">Paenibacillus gyeongsangnamensis</name>
    <dbReference type="NCBI Taxonomy" id="3388067"/>
    <lineage>
        <taxon>Bacteria</taxon>
        <taxon>Bacillati</taxon>
        <taxon>Bacillota</taxon>
        <taxon>Bacilli</taxon>
        <taxon>Bacillales</taxon>
        <taxon>Paenibacillaceae</taxon>
        <taxon>Paenibacillus</taxon>
    </lineage>
</organism>
<reference evidence="2 3" key="1">
    <citation type="submission" date="2022-12" db="EMBL/GenBank/DDBJ databases">
        <title>Draft genome sequence of Paenibacillus sp. dW9.</title>
        <authorList>
            <person name="Choi E.-W."/>
            <person name="Kim D.-U."/>
        </authorList>
    </citation>
    <scope>NUCLEOTIDE SEQUENCE [LARGE SCALE GENOMIC DNA]</scope>
    <source>
        <strain evidence="3">dW9</strain>
    </source>
</reference>
<dbReference type="InterPro" id="IPR013320">
    <property type="entry name" value="ConA-like_dom_sf"/>
</dbReference>
<accession>A0ABT4QF62</accession>
<dbReference type="SUPFAM" id="SSF49899">
    <property type="entry name" value="Concanavalin A-like lectins/glucanases"/>
    <property type="match status" value="1"/>
</dbReference>
<evidence type="ECO:0000313" key="2">
    <source>
        <dbReference type="EMBL" id="MCZ8515524.1"/>
    </source>
</evidence>
<evidence type="ECO:0000259" key="1">
    <source>
        <dbReference type="Pfam" id="PF20254"/>
    </source>
</evidence>
<gene>
    <name evidence="2" type="ORF">O9H85_24580</name>
</gene>
<dbReference type="EMBL" id="JAQAGZ010000018">
    <property type="protein sequence ID" value="MCZ8515524.1"/>
    <property type="molecule type" value="Genomic_DNA"/>
</dbReference>